<dbReference type="EC" id="3.2.1.22" evidence="5"/>
<evidence type="ECO:0000256" key="1">
    <source>
        <dbReference type="ARBA" id="ARBA00022801"/>
    </source>
</evidence>
<dbReference type="GO" id="GO:0016052">
    <property type="term" value="P:carbohydrate catabolic process"/>
    <property type="evidence" value="ECO:0007669"/>
    <property type="project" value="InterPro"/>
</dbReference>
<dbReference type="Proteomes" id="UP000321723">
    <property type="component" value="Unassembled WGS sequence"/>
</dbReference>
<dbReference type="Gene3D" id="3.20.20.70">
    <property type="entry name" value="Aldolase class I"/>
    <property type="match status" value="1"/>
</dbReference>
<dbReference type="SUPFAM" id="SSF51445">
    <property type="entry name" value="(Trans)glycosidases"/>
    <property type="match status" value="1"/>
</dbReference>
<feature type="region of interest" description="Disordered" evidence="3">
    <location>
        <begin position="1"/>
        <end position="23"/>
    </location>
</feature>
<dbReference type="OrthoDB" id="9758822at2"/>
<dbReference type="CDD" id="cd14791">
    <property type="entry name" value="GH36"/>
    <property type="match status" value="1"/>
</dbReference>
<dbReference type="EMBL" id="BJVQ01000042">
    <property type="protein sequence ID" value="GEL47607.1"/>
    <property type="molecule type" value="Genomic_DNA"/>
</dbReference>
<evidence type="ECO:0000313" key="4">
    <source>
        <dbReference type="EMBL" id="GEL47607.1"/>
    </source>
</evidence>
<sequence>MVVSTPTALPLHPPGAADPVRPDWARPAGDVEETFLRSARVSLLHGAGDGTVYRHGQNSWSPTGWRRMSDAPLRVANPVRRQTADDASWDDPARHHSSWLIAVDRGADVLLLGCLEGETPRLHADRDVLAAWTETGREALWVLLVGPERDVFARYRDLLADRWGVLPAHPGTVWSSWYSLYETVSRADLDRIVPQLPALGFDTVQLDDGWEEVVGDWHPNGKFAAGMADTAASIRDRGMRPGLWIAPFIALPSSRTAQRHAAMLLRDADGAPVAAGTNWGSPYWTFDFTRADARELLAETIGRAVHDWGFTYLKLDFVNAGAVAGARGADVDREAAYRLAVETVREAAGPDAYLLGSGAPVFPSLGVLNAVRTGPDVAPMWDNYATDDPSDATARNALTNAVHRLWLRGLIGLDPDAAYFRRRRNLLGDEQMQWLRDCATLSGFKAVSDPPEWVEPADLDALRAFLAEDPATEQVDRYRWRVGDRLVDFRPAVEGEAGHYPL</sequence>
<dbReference type="RefSeq" id="WP_146838851.1">
    <property type="nucleotide sequence ID" value="NZ_BJVQ01000042.1"/>
</dbReference>
<dbReference type="InterPro" id="IPR017853">
    <property type="entry name" value="GH"/>
</dbReference>
<dbReference type="AlphaFoldDB" id="A0A511FGZ2"/>
<keyword evidence="1 5" id="KW-0378">Hydrolase</keyword>
<gene>
    <name evidence="4" type="ORF">CHO01_27230</name>
    <name evidence="5" type="ORF">HNR08_001571</name>
</gene>
<dbReference type="PANTHER" id="PTHR43053">
    <property type="entry name" value="GLYCOSIDASE FAMILY 31"/>
    <property type="match status" value="1"/>
</dbReference>
<proteinExistence type="predicted"/>
<comment type="caution">
    <text evidence="4">The sequence shown here is derived from an EMBL/GenBank/DDBJ whole genome shotgun (WGS) entry which is preliminary data.</text>
</comment>
<evidence type="ECO:0000256" key="3">
    <source>
        <dbReference type="SAM" id="MobiDB-lite"/>
    </source>
</evidence>
<evidence type="ECO:0000313" key="7">
    <source>
        <dbReference type="Proteomes" id="UP000564629"/>
    </source>
</evidence>
<evidence type="ECO:0000313" key="5">
    <source>
        <dbReference type="EMBL" id="MBB5472835.1"/>
    </source>
</evidence>
<accession>A0A511FGZ2</accession>
<dbReference type="EMBL" id="JACHDN010000001">
    <property type="protein sequence ID" value="MBB5472835.1"/>
    <property type="molecule type" value="Genomic_DNA"/>
</dbReference>
<dbReference type="Pfam" id="PF02065">
    <property type="entry name" value="Melibiase"/>
    <property type="match status" value="1"/>
</dbReference>
<reference evidence="5 7" key="2">
    <citation type="submission" date="2020-08" db="EMBL/GenBank/DDBJ databases">
        <title>Sequencing the genomes of 1000 actinobacteria strains.</title>
        <authorList>
            <person name="Klenk H.-P."/>
        </authorList>
    </citation>
    <scope>NUCLEOTIDE SEQUENCE [LARGE SCALE GENOMIC DNA]</scope>
    <source>
        <strain evidence="5 7">DSM 9581</strain>
    </source>
</reference>
<evidence type="ECO:0000313" key="6">
    <source>
        <dbReference type="Proteomes" id="UP000321723"/>
    </source>
</evidence>
<evidence type="ECO:0000256" key="2">
    <source>
        <dbReference type="ARBA" id="ARBA00023295"/>
    </source>
</evidence>
<dbReference type="GO" id="GO:0004557">
    <property type="term" value="F:alpha-galactosidase activity"/>
    <property type="evidence" value="ECO:0007669"/>
    <property type="project" value="UniProtKB-EC"/>
</dbReference>
<keyword evidence="6" id="KW-1185">Reference proteome</keyword>
<dbReference type="InterPro" id="IPR013785">
    <property type="entry name" value="Aldolase_TIM"/>
</dbReference>
<name>A0A511FGZ2_9CELL</name>
<keyword evidence="2 5" id="KW-0326">Glycosidase</keyword>
<dbReference type="Proteomes" id="UP000564629">
    <property type="component" value="Unassembled WGS sequence"/>
</dbReference>
<dbReference type="PANTHER" id="PTHR43053:SF3">
    <property type="entry name" value="ALPHA-GALACTOSIDASE C-RELATED"/>
    <property type="match status" value="1"/>
</dbReference>
<dbReference type="InterPro" id="IPR002252">
    <property type="entry name" value="Glyco_hydro_36"/>
</dbReference>
<organism evidence="4 6">
    <name type="scientific">Cellulomonas hominis</name>
    <dbReference type="NCBI Taxonomy" id="156981"/>
    <lineage>
        <taxon>Bacteria</taxon>
        <taxon>Bacillati</taxon>
        <taxon>Actinomycetota</taxon>
        <taxon>Actinomycetes</taxon>
        <taxon>Micrococcales</taxon>
        <taxon>Cellulomonadaceae</taxon>
        <taxon>Cellulomonas</taxon>
    </lineage>
</organism>
<dbReference type="InterPro" id="IPR050985">
    <property type="entry name" value="Alpha-glycosidase_related"/>
</dbReference>
<protein>
    <submittedName>
        <fullName evidence="4">Alpha-galactosidase</fullName>
        <ecNumber evidence="5">3.2.1.22</ecNumber>
    </submittedName>
</protein>
<reference evidence="4 6" key="1">
    <citation type="submission" date="2019-07" db="EMBL/GenBank/DDBJ databases">
        <title>Whole genome shotgun sequence of Cellulomonas hominis NBRC 16055.</title>
        <authorList>
            <person name="Hosoyama A."/>
            <person name="Uohara A."/>
            <person name="Ohji S."/>
            <person name="Ichikawa N."/>
        </authorList>
    </citation>
    <scope>NUCLEOTIDE SEQUENCE [LARGE SCALE GENOMIC DNA]</scope>
    <source>
        <strain evidence="4 6">NBRC 16055</strain>
    </source>
</reference>